<dbReference type="KEGG" id="sgu:SGLAU_25330"/>
<sequence length="41" mass="4376">MRLTFDGDWHATVTDDPLPVTPRLVGASVDIGPALNGRGRT</sequence>
<evidence type="ECO:0000313" key="2">
    <source>
        <dbReference type="Proteomes" id="UP000029482"/>
    </source>
</evidence>
<evidence type="ECO:0000313" key="1">
    <source>
        <dbReference type="EMBL" id="AIS01004.1"/>
    </source>
</evidence>
<dbReference type="STRING" id="1907.SGLAU_25330"/>
<dbReference type="AlphaFoldDB" id="A0A089XCM9"/>
<protein>
    <submittedName>
        <fullName evidence="1">Uncharacterized protein</fullName>
    </submittedName>
</protein>
<proteinExistence type="predicted"/>
<organism evidence="1 2">
    <name type="scientific">Streptomyces glaucescens</name>
    <dbReference type="NCBI Taxonomy" id="1907"/>
    <lineage>
        <taxon>Bacteria</taxon>
        <taxon>Bacillati</taxon>
        <taxon>Actinomycetota</taxon>
        <taxon>Actinomycetes</taxon>
        <taxon>Kitasatosporales</taxon>
        <taxon>Streptomycetaceae</taxon>
        <taxon>Streptomyces</taxon>
    </lineage>
</organism>
<name>A0A089XCM9_STRGA</name>
<gene>
    <name evidence="1" type="ORF">SGLAU_25330</name>
</gene>
<keyword evidence="2" id="KW-1185">Reference proteome</keyword>
<dbReference type="RefSeq" id="WP_279628006.1">
    <property type="nucleotide sequence ID" value="NZ_CP009438.1"/>
</dbReference>
<reference evidence="2" key="1">
    <citation type="journal article" date="2015" name="J. Biotechnol.">
        <title>Complete genome sequence of the actinobacterium Streptomyces glaucescens GLA.O (DSM 40922) consisting of a linear chromosome and one linear plasmid.</title>
        <authorList>
            <person name="Ortseifen V."/>
            <person name="Winkler A."/>
            <person name="Albersmeier A."/>
            <person name="Wendler S."/>
            <person name="Puhler A."/>
            <person name="Kalinowski J."/>
            <person name="Ruckert C."/>
        </authorList>
    </citation>
    <scope>NUCLEOTIDE SEQUENCE [LARGE SCALE GENOMIC DNA]</scope>
    <source>
        <strain evidence="2">DSM 40922 / GLA O</strain>
    </source>
</reference>
<dbReference type="HOGENOM" id="CLU_3277279_0_0_11"/>
<dbReference type="Proteomes" id="UP000029482">
    <property type="component" value="Chromosome"/>
</dbReference>
<dbReference type="EMBL" id="CP009438">
    <property type="protein sequence ID" value="AIS01004.1"/>
    <property type="molecule type" value="Genomic_DNA"/>
</dbReference>
<accession>A0A089XCM9</accession>